<dbReference type="RefSeq" id="WP_093833442.1">
    <property type="nucleotide sequence ID" value="NZ_FOLQ01000023.1"/>
</dbReference>
<evidence type="ECO:0000313" key="3">
    <source>
        <dbReference type="EMBL" id="SFE96391.1"/>
    </source>
</evidence>
<dbReference type="InterPro" id="IPR036390">
    <property type="entry name" value="WH_DNA-bd_sf"/>
</dbReference>
<dbReference type="Gene3D" id="1.10.10.10">
    <property type="entry name" value="Winged helix-like DNA-binding domain superfamily/Winged helix DNA-binding domain"/>
    <property type="match status" value="2"/>
</dbReference>
<dbReference type="GO" id="GO:0003887">
    <property type="term" value="F:DNA-directed DNA polymerase activity"/>
    <property type="evidence" value="ECO:0007669"/>
    <property type="project" value="InterPro"/>
</dbReference>
<sequence>MKEDSAGQLTIFERHSTNYQSNIFTLSRQEFTELEKKIVILVVNQLGNMAVKGKIQPDRNLEFSIPYAELTKNHHSQVTEAAEGLSKKRISYKDEAKGEYIFVTPFPYVSSRIENNRRYIDIKVLADVVPHFAALGKRFTKYELDVMWSLSSIYAMRIYEIMCMHYHVQKNTFRFQVDELRYILNCPESYRYNDFVQYVLEVSQRELKQKAEYVLDWFPVQKVGKKVVELEFVVKTLKHLATEQVENDEARLATLDPNQRVILGYQVMAKYALKPWQKDHIITEPGLLDTLFRLHSEFENQRRPEVKDKSKYMARSLGLDKLKAPRKNQIVPPAYEPQISFTPTPTDKRIKGDRPVSDIINLLLPKNS</sequence>
<dbReference type="OrthoDB" id="939999at2"/>
<dbReference type="GO" id="GO:0006270">
    <property type="term" value="P:DNA replication initiation"/>
    <property type="evidence" value="ECO:0007669"/>
    <property type="project" value="InterPro"/>
</dbReference>
<proteinExistence type="inferred from homology"/>
<dbReference type="AlphaFoldDB" id="A0A1I2EVM8"/>
<organism evidence="3 4">
    <name type="scientific">Spirosoma endophyticum</name>
    <dbReference type="NCBI Taxonomy" id="662367"/>
    <lineage>
        <taxon>Bacteria</taxon>
        <taxon>Pseudomonadati</taxon>
        <taxon>Bacteroidota</taxon>
        <taxon>Cytophagia</taxon>
        <taxon>Cytophagales</taxon>
        <taxon>Cytophagaceae</taxon>
        <taxon>Spirosoma</taxon>
    </lineage>
</organism>
<dbReference type="InterPro" id="IPR036388">
    <property type="entry name" value="WH-like_DNA-bd_sf"/>
</dbReference>
<protein>
    <submittedName>
        <fullName evidence="3">Initiator Replication protein</fullName>
    </submittedName>
</protein>
<reference evidence="3 4" key="1">
    <citation type="submission" date="2016-10" db="EMBL/GenBank/DDBJ databases">
        <authorList>
            <person name="de Groot N.N."/>
        </authorList>
    </citation>
    <scope>NUCLEOTIDE SEQUENCE [LARGE SCALE GENOMIC DNA]</scope>
    <source>
        <strain evidence="3 4">DSM 26130</strain>
    </source>
</reference>
<evidence type="ECO:0000256" key="1">
    <source>
        <dbReference type="ARBA" id="ARBA00038283"/>
    </source>
</evidence>
<dbReference type="Proteomes" id="UP000198598">
    <property type="component" value="Unassembled WGS sequence"/>
</dbReference>
<comment type="similarity">
    <text evidence="1">Belongs to the initiator RepB protein family.</text>
</comment>
<accession>A0A1I2EVM8</accession>
<gene>
    <name evidence="3" type="ORF">SAMN05216167_12350</name>
</gene>
<keyword evidence="4" id="KW-1185">Reference proteome</keyword>
<name>A0A1I2EVM8_9BACT</name>
<feature type="domain" description="Initiator Rep protein WH1" evidence="2">
    <location>
        <begin position="19"/>
        <end position="163"/>
    </location>
</feature>
<evidence type="ECO:0000313" key="4">
    <source>
        <dbReference type="Proteomes" id="UP000198598"/>
    </source>
</evidence>
<dbReference type="STRING" id="662367.SAMN05216167_12350"/>
<dbReference type="Pfam" id="PF21205">
    <property type="entry name" value="Rep3_C"/>
    <property type="match status" value="1"/>
</dbReference>
<dbReference type="SUPFAM" id="SSF46785">
    <property type="entry name" value="Winged helix' DNA-binding domain"/>
    <property type="match status" value="2"/>
</dbReference>
<dbReference type="EMBL" id="FOLQ01000023">
    <property type="protein sequence ID" value="SFE96391.1"/>
    <property type="molecule type" value="Genomic_DNA"/>
</dbReference>
<dbReference type="InterPro" id="IPR000525">
    <property type="entry name" value="Initiator_Rep_WH1"/>
</dbReference>
<evidence type="ECO:0000259" key="2">
    <source>
        <dbReference type="Pfam" id="PF01051"/>
    </source>
</evidence>
<dbReference type="Pfam" id="PF01051">
    <property type="entry name" value="Rep3_N"/>
    <property type="match status" value="1"/>
</dbReference>